<organism evidence="2 3">
    <name type="scientific">Rhodoferax sediminis</name>
    <dbReference type="NCBI Taxonomy" id="2509614"/>
    <lineage>
        <taxon>Bacteria</taxon>
        <taxon>Pseudomonadati</taxon>
        <taxon>Pseudomonadota</taxon>
        <taxon>Betaproteobacteria</taxon>
        <taxon>Burkholderiales</taxon>
        <taxon>Comamonadaceae</taxon>
        <taxon>Rhodoferax</taxon>
    </lineage>
</organism>
<dbReference type="PANTHER" id="PTHR30217:SF3">
    <property type="entry name" value="UBIQUINONE BIOSYNTHESIS PROTEIN UBIU"/>
    <property type="match status" value="1"/>
</dbReference>
<keyword evidence="1" id="KW-0479">Metal-binding</keyword>
<comment type="cofactor">
    <cofactor evidence="1">
        <name>[4Fe-4S] cluster</name>
        <dbReference type="ChEBI" id="CHEBI:49883"/>
    </cofactor>
</comment>
<comment type="pathway">
    <text evidence="1">Cofactor biosynthesis; ubiquinone biosynthesis.</text>
</comment>
<comment type="similarity">
    <text evidence="1">Belongs to the peptidase U32 family. UbiU subfamily.</text>
</comment>
<dbReference type="Proteomes" id="UP000316798">
    <property type="component" value="Chromosome"/>
</dbReference>
<comment type="function">
    <text evidence="1">Required for O(2)-independent ubiquinone (coenzyme Q) biosynthesis. Together with UbiV, is essential for the C6-hydroxylation reaction in the oxygen-independent ubiquinone biosynthesis pathway.</text>
</comment>
<accession>A0A515DCK5</accession>
<dbReference type="HAMAP" id="MF_02232">
    <property type="entry name" value="UbiU"/>
    <property type="match status" value="1"/>
</dbReference>
<dbReference type="InterPro" id="IPR051454">
    <property type="entry name" value="RNA/ubiquinone_mod_enzymes"/>
</dbReference>
<keyword evidence="1" id="KW-0004">4Fe-4S</keyword>
<evidence type="ECO:0000313" key="2">
    <source>
        <dbReference type="EMBL" id="QDL38148.1"/>
    </source>
</evidence>
<name>A0A515DCK5_9BURK</name>
<dbReference type="AlphaFoldDB" id="A0A515DCK5"/>
<dbReference type="KEGG" id="rhf:EUB48_13265"/>
<comment type="subunit">
    <text evidence="1">Forms a heterodimer with UbiV.</text>
</comment>
<dbReference type="PANTHER" id="PTHR30217">
    <property type="entry name" value="PEPTIDASE U32 FAMILY"/>
    <property type="match status" value="1"/>
</dbReference>
<dbReference type="Pfam" id="PF01136">
    <property type="entry name" value="Peptidase_U32"/>
    <property type="match status" value="1"/>
</dbReference>
<dbReference type="OrthoDB" id="9807498at2"/>
<keyword evidence="3" id="KW-1185">Reference proteome</keyword>
<feature type="binding site" evidence="1">
    <location>
        <position position="212"/>
    </location>
    <ligand>
        <name>[4Fe-4S] cluster</name>
        <dbReference type="ChEBI" id="CHEBI:49883"/>
    </ligand>
</feature>
<protein>
    <recommendedName>
        <fullName evidence="1">Ubiquinone biosynthesis protein UbiU</fullName>
    </recommendedName>
</protein>
<reference evidence="2 3" key="1">
    <citation type="submission" date="2019-01" db="EMBL/GenBank/DDBJ databases">
        <title>Genomic insights into a novel species Rhodoferax sp.</title>
        <authorList>
            <person name="Jin L."/>
        </authorList>
    </citation>
    <scope>NUCLEOTIDE SEQUENCE [LARGE SCALE GENOMIC DNA]</scope>
    <source>
        <strain evidence="2 3">CHu59-6-5</strain>
    </source>
</reference>
<dbReference type="UniPathway" id="UPA00232"/>
<keyword evidence="1" id="KW-0831">Ubiquinone biosynthesis</keyword>
<keyword evidence="1" id="KW-0411">Iron-sulfur</keyword>
<feature type="binding site" evidence="1">
    <location>
        <position position="251"/>
    </location>
    <ligand>
        <name>[4Fe-4S] cluster</name>
        <dbReference type="ChEBI" id="CHEBI:49883"/>
    </ligand>
</feature>
<dbReference type="GO" id="GO:0046872">
    <property type="term" value="F:metal ion binding"/>
    <property type="evidence" value="ECO:0007669"/>
    <property type="project" value="UniProtKB-KW"/>
</dbReference>
<feature type="binding site" evidence="1">
    <location>
        <position position="195"/>
    </location>
    <ligand>
        <name>[4Fe-4S] cluster</name>
        <dbReference type="ChEBI" id="CHEBI:49883"/>
    </ligand>
</feature>
<dbReference type="RefSeq" id="WP_142819569.1">
    <property type="nucleotide sequence ID" value="NZ_CP035503.1"/>
</dbReference>
<evidence type="ECO:0000256" key="1">
    <source>
        <dbReference type="HAMAP-Rule" id="MF_02232"/>
    </source>
</evidence>
<dbReference type="EMBL" id="CP035503">
    <property type="protein sequence ID" value="QDL38148.1"/>
    <property type="molecule type" value="Genomic_DNA"/>
</dbReference>
<dbReference type="GO" id="GO:0006744">
    <property type="term" value="P:ubiquinone biosynthetic process"/>
    <property type="evidence" value="ECO:0007669"/>
    <property type="project" value="UniProtKB-UniRule"/>
</dbReference>
<feature type="binding site" evidence="1">
    <location>
        <position position="188"/>
    </location>
    <ligand>
        <name>[4Fe-4S] cluster</name>
        <dbReference type="ChEBI" id="CHEBI:49883"/>
    </ligand>
</feature>
<dbReference type="PROSITE" id="PS01276">
    <property type="entry name" value="PEPTIDASE_U32"/>
    <property type="match status" value="1"/>
</dbReference>
<proteinExistence type="inferred from homology"/>
<gene>
    <name evidence="1" type="primary">ubiU</name>
    <name evidence="2" type="ORF">EUB48_13265</name>
</gene>
<dbReference type="InterPro" id="IPR001539">
    <property type="entry name" value="Peptidase_U32"/>
</dbReference>
<sequence length="351" mass="38023">MNSVLNLNAADAPGASAVPMQLVCPAGSLPALKAAVDHGADCVYLGLRDATNARNFAGLNFDEAAIAGGVRYAHERGTRVFMALNTYPQASNPQPWRTALDKAADLGVDAVILADPGLMQYAAARYPALRLHLSVQGSATNYEAINFYRQHFGVVRAVLPRVLSLAQVEQVIGKTLVEIEVFGFGSLCVMVEGRCALSSYVTGESPNTHGVCSPPKAVRWQETPRGLESRLNGVLIDRYAAGENAGYPTLCKGRFDVGDDENYYAIEEPTSLNTLELLPQLLKMGVRAIKIEGRQRSPAYVAQVTQVWREAIDACTGNPHRYAPKAAWMASLDQVAEGQQHTLGAYHRPWK</sequence>
<dbReference type="InterPro" id="IPR043692">
    <property type="entry name" value="UbiU"/>
</dbReference>
<keyword evidence="1" id="KW-0408">Iron</keyword>
<evidence type="ECO:0000313" key="3">
    <source>
        <dbReference type="Proteomes" id="UP000316798"/>
    </source>
</evidence>
<dbReference type="GO" id="GO:0051539">
    <property type="term" value="F:4 iron, 4 sulfur cluster binding"/>
    <property type="evidence" value="ECO:0007669"/>
    <property type="project" value="UniProtKB-UniRule"/>
</dbReference>